<dbReference type="STRING" id="7719.ENSCINP00000031786"/>
<dbReference type="AlphaFoldDB" id="H2XQ52"/>
<dbReference type="OMA" id="TENGNCQ"/>
<keyword evidence="3" id="KW-0732">Signal</keyword>
<dbReference type="InterPro" id="IPR000998">
    <property type="entry name" value="MAM_dom"/>
</dbReference>
<dbReference type="Ensembl" id="ENSCINT00000032969.1">
    <property type="protein sequence ID" value="ENSCINP00000031786.1"/>
    <property type="gene ID" value="ENSCING00000018863.1"/>
</dbReference>
<comment type="caution">
    <text evidence="6">Lacks conserved residue(s) required for the propagation of feature annotation.</text>
</comment>
<feature type="disulfide bond" evidence="7">
    <location>
        <begin position="35"/>
        <end position="62"/>
    </location>
</feature>
<evidence type="ECO:0000256" key="7">
    <source>
        <dbReference type="PROSITE-ProRule" id="PRU00302"/>
    </source>
</evidence>
<dbReference type="PANTHER" id="PTHR45656:SF4">
    <property type="entry name" value="PROTEIN CBR-CLEC-78"/>
    <property type="match status" value="1"/>
</dbReference>
<reference evidence="12" key="1">
    <citation type="journal article" date="2002" name="Science">
        <title>The draft genome of Ciona intestinalis: insights into chordate and vertebrate origins.</title>
        <authorList>
            <person name="Dehal P."/>
            <person name="Satou Y."/>
            <person name="Campbell R.K."/>
            <person name="Chapman J."/>
            <person name="Degnan B."/>
            <person name="De Tomaso A."/>
            <person name="Davidson B."/>
            <person name="Di Gregorio A."/>
            <person name="Gelpke M."/>
            <person name="Goodstein D.M."/>
            <person name="Harafuji N."/>
            <person name="Hastings K.E."/>
            <person name="Ho I."/>
            <person name="Hotta K."/>
            <person name="Huang W."/>
            <person name="Kawashima T."/>
            <person name="Lemaire P."/>
            <person name="Martinez D."/>
            <person name="Meinertzhagen I.A."/>
            <person name="Necula S."/>
            <person name="Nonaka M."/>
            <person name="Putnam N."/>
            <person name="Rash S."/>
            <person name="Saiga H."/>
            <person name="Satake M."/>
            <person name="Terry A."/>
            <person name="Yamada L."/>
            <person name="Wang H.G."/>
            <person name="Awazu S."/>
            <person name="Azumi K."/>
            <person name="Boore J."/>
            <person name="Branno M."/>
            <person name="Chin-Bow S."/>
            <person name="DeSantis R."/>
            <person name="Doyle S."/>
            <person name="Francino P."/>
            <person name="Keys D.N."/>
            <person name="Haga S."/>
            <person name="Hayashi H."/>
            <person name="Hino K."/>
            <person name="Imai K.S."/>
            <person name="Inaba K."/>
            <person name="Kano S."/>
            <person name="Kobayashi K."/>
            <person name="Kobayashi M."/>
            <person name="Lee B.I."/>
            <person name="Makabe K.W."/>
            <person name="Manohar C."/>
            <person name="Matassi G."/>
            <person name="Medina M."/>
            <person name="Mochizuki Y."/>
            <person name="Mount S."/>
            <person name="Morishita T."/>
            <person name="Miura S."/>
            <person name="Nakayama A."/>
            <person name="Nishizaka S."/>
            <person name="Nomoto H."/>
            <person name="Ohta F."/>
            <person name="Oishi K."/>
            <person name="Rigoutsos I."/>
            <person name="Sano M."/>
            <person name="Sasaki A."/>
            <person name="Sasakura Y."/>
            <person name="Shoguchi E."/>
            <person name="Shin-i T."/>
            <person name="Spagnuolo A."/>
            <person name="Stainier D."/>
            <person name="Suzuki M.M."/>
            <person name="Tassy O."/>
            <person name="Takatori N."/>
            <person name="Tokuoka M."/>
            <person name="Yagi K."/>
            <person name="Yoshizaki F."/>
            <person name="Wada S."/>
            <person name="Zhang C."/>
            <person name="Hyatt P.D."/>
            <person name="Larimer F."/>
            <person name="Detter C."/>
            <person name="Doggett N."/>
            <person name="Glavina T."/>
            <person name="Hawkins T."/>
            <person name="Richardson P."/>
            <person name="Lucas S."/>
            <person name="Kohara Y."/>
            <person name="Levine M."/>
            <person name="Satoh N."/>
            <person name="Rokhsar D.S."/>
        </authorList>
    </citation>
    <scope>NUCLEOTIDE SEQUENCE [LARGE SCALE GENOMIC DNA]</scope>
</reference>
<dbReference type="SMART" id="SM00137">
    <property type="entry name" value="MAM"/>
    <property type="match status" value="1"/>
</dbReference>
<keyword evidence="5 6" id="KW-1015">Disulfide bond</keyword>
<evidence type="ECO:0000256" key="4">
    <source>
        <dbReference type="ARBA" id="ARBA00022737"/>
    </source>
</evidence>
<dbReference type="PROSITE" id="PS00010">
    <property type="entry name" value="ASX_HYDROXYL"/>
    <property type="match status" value="1"/>
</dbReference>
<dbReference type="HOGENOM" id="CLU_644873_0_0_1"/>
<dbReference type="SMART" id="SM00179">
    <property type="entry name" value="EGF_CA"/>
    <property type="match status" value="1"/>
</dbReference>
<name>H2XQ52_CIOIN</name>
<dbReference type="FunFam" id="2.10.25.10:FF:000031">
    <property type="entry name" value="neurogenic locus notch homolog protein 3"/>
    <property type="match status" value="1"/>
</dbReference>
<evidence type="ECO:0000256" key="3">
    <source>
        <dbReference type="ARBA" id="ARBA00022729"/>
    </source>
</evidence>
<protein>
    <submittedName>
        <fullName evidence="11">Uncharacterized protein</fullName>
    </submittedName>
</protein>
<dbReference type="Pfam" id="PF12661">
    <property type="entry name" value="hEGF"/>
    <property type="match status" value="1"/>
</dbReference>
<feature type="domain" description="Sushi" evidence="10">
    <location>
        <begin position="1"/>
        <end position="64"/>
    </location>
</feature>
<dbReference type="SMART" id="SM00032">
    <property type="entry name" value="CCP"/>
    <property type="match status" value="4"/>
</dbReference>
<keyword evidence="4" id="KW-0677">Repeat</keyword>
<dbReference type="CDD" id="cd00054">
    <property type="entry name" value="EGF_CA"/>
    <property type="match status" value="1"/>
</dbReference>
<dbReference type="SUPFAM" id="SSF57535">
    <property type="entry name" value="Complement control module/SCR domain"/>
    <property type="match status" value="4"/>
</dbReference>
<feature type="domain" description="Sushi" evidence="10">
    <location>
        <begin position="65"/>
        <end position="123"/>
    </location>
</feature>
<dbReference type="PROSITE" id="PS50026">
    <property type="entry name" value="EGF_3"/>
    <property type="match status" value="1"/>
</dbReference>
<evidence type="ECO:0000259" key="8">
    <source>
        <dbReference type="PROSITE" id="PS50026"/>
    </source>
</evidence>
<evidence type="ECO:0000256" key="1">
    <source>
        <dbReference type="ARBA" id="ARBA00009738"/>
    </source>
</evidence>
<dbReference type="PROSITE" id="PS50923">
    <property type="entry name" value="SUSHI"/>
    <property type="match status" value="4"/>
</dbReference>
<reference evidence="11" key="2">
    <citation type="submission" date="2025-08" db="UniProtKB">
        <authorList>
            <consortium name="Ensembl"/>
        </authorList>
    </citation>
    <scope>IDENTIFICATION</scope>
</reference>
<dbReference type="SUPFAM" id="SSF57196">
    <property type="entry name" value="EGF/Laminin"/>
    <property type="match status" value="1"/>
</dbReference>
<feature type="domain" description="MAM" evidence="9">
    <location>
        <begin position="243"/>
        <end position="390"/>
    </location>
</feature>
<dbReference type="Pfam" id="PF00629">
    <property type="entry name" value="MAM"/>
    <property type="match status" value="1"/>
</dbReference>
<evidence type="ECO:0000256" key="5">
    <source>
        <dbReference type="ARBA" id="ARBA00023157"/>
    </source>
</evidence>
<dbReference type="InParanoid" id="H2XQ52"/>
<sequence>MTCFNPDLICDPLEAFENGDILGRRGHGETVTYRCNFGYHLDGDSRRTCWADKKWTGRAPRCRRGCRPPRPTDTGYANSFDNFYEVGAVVNYVCRIGYIISGDAQSRCQENGWWSELQFRCRIIVCDEPPLVANSRRNGTSFEFGRRVRYICNQGYELASESGWLLCDTTGEWFGTVPRCDPVSCLAPQNPVNGRVITNGVQFTYGNRVRYSCSRQFKLVGPSESTCNADRNWSPAPTCEVDIDCNFQDTSRATCGWLNNGVAWDQVIHGADVYYHARFSRGNVGTTSKSILISPFVSASSNQCFKFHYRLVQISSSSDFVVNIIDGNSRSQIWSCNESDELNAWLNTDIAILPRQTNYQIEIVVAKSTVSSIRIDIDNLKVTENGNCQNECEPVSPCLNGGQCLNRIGSFKCICPAGYRGLTCSQ</sequence>
<keyword evidence="12" id="KW-1185">Reference proteome</keyword>
<dbReference type="InterPro" id="IPR000152">
    <property type="entry name" value="EGF-type_Asp/Asn_hydroxyl_site"/>
</dbReference>
<dbReference type="InterPro" id="IPR000436">
    <property type="entry name" value="Sushi_SCR_CCP_dom"/>
</dbReference>
<proteinExistence type="inferred from homology"/>
<accession>H2XQ52</accession>
<keyword evidence="2 6" id="KW-0245">EGF-like domain</keyword>
<dbReference type="CDD" id="cd00033">
    <property type="entry name" value="CCP"/>
    <property type="match status" value="4"/>
</dbReference>
<dbReference type="InterPro" id="IPR000742">
    <property type="entry name" value="EGF"/>
</dbReference>
<comment type="similarity">
    <text evidence="1">Belongs to the nephronectin family.</text>
</comment>
<dbReference type="PROSITE" id="PS01186">
    <property type="entry name" value="EGF_2"/>
    <property type="match status" value="1"/>
</dbReference>
<feature type="domain" description="Sushi" evidence="10">
    <location>
        <begin position="183"/>
        <end position="241"/>
    </location>
</feature>
<dbReference type="Proteomes" id="UP000008144">
    <property type="component" value="Unassembled WGS sequence"/>
</dbReference>
<dbReference type="SUPFAM" id="SSF49899">
    <property type="entry name" value="Concanavalin A-like lectins/glucanases"/>
    <property type="match status" value="1"/>
</dbReference>
<evidence type="ECO:0000259" key="10">
    <source>
        <dbReference type="PROSITE" id="PS50923"/>
    </source>
</evidence>
<dbReference type="InterPro" id="IPR051277">
    <property type="entry name" value="SEZ6_CSMD_C4BPB_Regulators"/>
</dbReference>
<dbReference type="Pfam" id="PF00084">
    <property type="entry name" value="Sushi"/>
    <property type="match status" value="4"/>
</dbReference>
<evidence type="ECO:0000256" key="2">
    <source>
        <dbReference type="ARBA" id="ARBA00022536"/>
    </source>
</evidence>
<dbReference type="PROSITE" id="PS00022">
    <property type="entry name" value="EGF_1"/>
    <property type="match status" value="1"/>
</dbReference>
<feature type="domain" description="Sushi" evidence="10">
    <location>
        <begin position="124"/>
        <end position="182"/>
    </location>
</feature>
<reference evidence="11" key="3">
    <citation type="submission" date="2025-09" db="UniProtKB">
        <authorList>
            <consortium name="Ensembl"/>
        </authorList>
    </citation>
    <scope>IDENTIFICATION</scope>
</reference>
<dbReference type="PROSITE" id="PS50060">
    <property type="entry name" value="MAM_2"/>
    <property type="match status" value="1"/>
</dbReference>
<dbReference type="Gene3D" id="2.10.25.10">
    <property type="entry name" value="Laminin"/>
    <property type="match status" value="1"/>
</dbReference>
<dbReference type="GO" id="GO:0016020">
    <property type="term" value="C:membrane"/>
    <property type="evidence" value="ECO:0007669"/>
    <property type="project" value="InterPro"/>
</dbReference>
<dbReference type="InterPro" id="IPR001881">
    <property type="entry name" value="EGF-like_Ca-bd_dom"/>
</dbReference>
<feature type="disulfide bond" evidence="6">
    <location>
        <begin position="415"/>
        <end position="424"/>
    </location>
</feature>
<dbReference type="InterPro" id="IPR013320">
    <property type="entry name" value="ConA-like_dom_sf"/>
</dbReference>
<feature type="disulfide bond" evidence="7">
    <location>
        <begin position="94"/>
        <end position="121"/>
    </location>
</feature>
<dbReference type="InterPro" id="IPR013032">
    <property type="entry name" value="EGF-like_CS"/>
</dbReference>
<evidence type="ECO:0000259" key="9">
    <source>
        <dbReference type="PROSITE" id="PS50060"/>
    </source>
</evidence>
<evidence type="ECO:0000313" key="11">
    <source>
        <dbReference type="Ensembl" id="ENSCINP00000031786.1"/>
    </source>
</evidence>
<dbReference type="Gene3D" id="2.60.120.200">
    <property type="match status" value="1"/>
</dbReference>
<evidence type="ECO:0000313" key="12">
    <source>
        <dbReference type="Proteomes" id="UP000008144"/>
    </source>
</evidence>
<dbReference type="Gene3D" id="2.10.70.10">
    <property type="entry name" value="Complement Module, domain 1"/>
    <property type="match status" value="4"/>
</dbReference>
<dbReference type="InterPro" id="IPR035976">
    <property type="entry name" value="Sushi/SCR/CCP_sf"/>
</dbReference>
<keyword evidence="7" id="KW-0768">Sushi</keyword>
<dbReference type="PANTHER" id="PTHR45656">
    <property type="entry name" value="PROTEIN CBR-CLEC-78"/>
    <property type="match status" value="1"/>
</dbReference>
<dbReference type="GeneTree" id="ENSGT00940000163310"/>
<dbReference type="SMART" id="SM00181">
    <property type="entry name" value="EGF"/>
    <property type="match status" value="1"/>
</dbReference>
<feature type="domain" description="EGF-like" evidence="8">
    <location>
        <begin position="389"/>
        <end position="425"/>
    </location>
</feature>
<organism evidence="11 12">
    <name type="scientific">Ciona intestinalis</name>
    <name type="common">Transparent sea squirt</name>
    <name type="synonym">Ascidia intestinalis</name>
    <dbReference type="NCBI Taxonomy" id="7719"/>
    <lineage>
        <taxon>Eukaryota</taxon>
        <taxon>Metazoa</taxon>
        <taxon>Chordata</taxon>
        <taxon>Tunicata</taxon>
        <taxon>Ascidiacea</taxon>
        <taxon>Phlebobranchia</taxon>
        <taxon>Cionidae</taxon>
        <taxon>Ciona</taxon>
    </lineage>
</organism>
<dbReference type="GO" id="GO:0005509">
    <property type="term" value="F:calcium ion binding"/>
    <property type="evidence" value="ECO:0007669"/>
    <property type="project" value="InterPro"/>
</dbReference>
<evidence type="ECO:0000256" key="6">
    <source>
        <dbReference type="PROSITE-ProRule" id="PRU00076"/>
    </source>
</evidence>